<evidence type="ECO:0000256" key="2">
    <source>
        <dbReference type="ARBA" id="ARBA00007866"/>
    </source>
</evidence>
<accession>A0A5M6DQ27</accession>
<keyword evidence="9 12" id="KW-0472">Membrane</keyword>
<reference evidence="15 16" key="1">
    <citation type="submission" date="2019-09" db="EMBL/GenBank/DDBJ databases">
        <title>Genome sequence and assembly of Adhaeribacter sp.</title>
        <authorList>
            <person name="Chhetri G."/>
        </authorList>
    </citation>
    <scope>NUCLEOTIDE SEQUENCE [LARGE SCALE GENOMIC DNA]</scope>
    <source>
        <strain evidence="15 16">DK36</strain>
    </source>
</reference>
<dbReference type="GO" id="GO:0005507">
    <property type="term" value="F:copper ion binding"/>
    <property type="evidence" value="ECO:0007669"/>
    <property type="project" value="InterPro"/>
</dbReference>
<keyword evidence="11" id="KW-0186">Copper</keyword>
<dbReference type="PROSITE" id="PS50999">
    <property type="entry name" value="COX2_TM"/>
    <property type="match status" value="1"/>
</dbReference>
<dbReference type="EMBL" id="VWSF01000001">
    <property type="protein sequence ID" value="KAA5549583.1"/>
    <property type="molecule type" value="Genomic_DNA"/>
</dbReference>
<dbReference type="InterPro" id="IPR045187">
    <property type="entry name" value="CcO_II"/>
</dbReference>
<comment type="function">
    <text evidence="11">Subunits I and II form the functional core of the enzyme complex. Electrons originating in cytochrome c are transferred via heme a and Cu(A) to the binuclear center formed by heme a3 and Cu(B).</text>
</comment>
<comment type="catalytic activity">
    <reaction evidence="11">
        <text>4 Fe(II)-[cytochrome c] + O2 + 8 H(+)(in) = 4 Fe(III)-[cytochrome c] + 2 H2O + 4 H(+)(out)</text>
        <dbReference type="Rhea" id="RHEA:11436"/>
        <dbReference type="Rhea" id="RHEA-COMP:10350"/>
        <dbReference type="Rhea" id="RHEA-COMP:14399"/>
        <dbReference type="ChEBI" id="CHEBI:15377"/>
        <dbReference type="ChEBI" id="CHEBI:15378"/>
        <dbReference type="ChEBI" id="CHEBI:15379"/>
        <dbReference type="ChEBI" id="CHEBI:29033"/>
        <dbReference type="ChEBI" id="CHEBI:29034"/>
        <dbReference type="EC" id="7.1.1.9"/>
    </reaction>
</comment>
<feature type="transmembrane region" description="Helical" evidence="12">
    <location>
        <begin position="6"/>
        <end position="25"/>
    </location>
</feature>
<feature type="domain" description="Cytochrome oxidase subunit II copper A binding" evidence="13">
    <location>
        <begin position="161"/>
        <end position="315"/>
    </location>
</feature>
<name>A0A5M6DQ27_9BACT</name>
<feature type="domain" description="Cytochrome oxidase subunit II transmembrane region profile" evidence="14">
    <location>
        <begin position="64"/>
        <end position="159"/>
    </location>
</feature>
<dbReference type="Gene3D" id="1.10.287.90">
    <property type="match status" value="1"/>
</dbReference>
<dbReference type="PROSITE" id="PS50857">
    <property type="entry name" value="COX2_CUA"/>
    <property type="match status" value="1"/>
</dbReference>
<proteinExistence type="inferred from homology"/>
<dbReference type="PRINTS" id="PR01166">
    <property type="entry name" value="CYCOXIDASEII"/>
</dbReference>
<dbReference type="GO" id="GO:0042773">
    <property type="term" value="P:ATP synthesis coupled electron transport"/>
    <property type="evidence" value="ECO:0007669"/>
    <property type="project" value="TreeGrafter"/>
</dbReference>
<evidence type="ECO:0000256" key="8">
    <source>
        <dbReference type="ARBA" id="ARBA00022989"/>
    </source>
</evidence>
<keyword evidence="7 10" id="KW-0249">Electron transport</keyword>
<evidence type="ECO:0000256" key="5">
    <source>
        <dbReference type="ARBA" id="ARBA00022692"/>
    </source>
</evidence>
<dbReference type="AlphaFoldDB" id="A0A5M6DQ27"/>
<keyword evidence="4 10" id="KW-0679">Respiratory chain</keyword>
<evidence type="ECO:0000256" key="6">
    <source>
        <dbReference type="ARBA" id="ARBA00022967"/>
    </source>
</evidence>
<comment type="caution">
    <text evidence="15">The sequence shown here is derived from an EMBL/GenBank/DDBJ whole genome shotgun (WGS) entry which is preliminary data.</text>
</comment>
<feature type="transmembrane region" description="Helical" evidence="12">
    <location>
        <begin position="131"/>
        <end position="152"/>
    </location>
</feature>
<dbReference type="Gene3D" id="2.60.40.420">
    <property type="entry name" value="Cupredoxins - blue copper proteins"/>
    <property type="match status" value="1"/>
</dbReference>
<evidence type="ECO:0000256" key="3">
    <source>
        <dbReference type="ARBA" id="ARBA00022448"/>
    </source>
</evidence>
<keyword evidence="11" id="KW-0479">Metal-binding</keyword>
<organism evidence="15 16">
    <name type="scientific">Adhaeribacter rhizoryzae</name>
    <dbReference type="NCBI Taxonomy" id="2607907"/>
    <lineage>
        <taxon>Bacteria</taxon>
        <taxon>Pseudomonadati</taxon>
        <taxon>Bacteroidota</taxon>
        <taxon>Cytophagia</taxon>
        <taxon>Cytophagales</taxon>
        <taxon>Hymenobacteraceae</taxon>
        <taxon>Adhaeribacter</taxon>
    </lineage>
</organism>
<dbReference type="GO" id="GO:0004129">
    <property type="term" value="F:cytochrome-c oxidase activity"/>
    <property type="evidence" value="ECO:0007669"/>
    <property type="project" value="UniProtKB-EC"/>
</dbReference>
<dbReference type="InterPro" id="IPR011759">
    <property type="entry name" value="Cyt_c_oxidase_su2_TM_dom"/>
</dbReference>
<keyword evidence="8 12" id="KW-1133">Transmembrane helix</keyword>
<keyword evidence="6" id="KW-1278">Translocase</keyword>
<dbReference type="PANTHER" id="PTHR22888:SF9">
    <property type="entry name" value="CYTOCHROME C OXIDASE SUBUNIT 2"/>
    <property type="match status" value="1"/>
</dbReference>
<sequence>MITIAILLVLALLAVVLYLLFRLQILSSVFRGTYAKRASTSNRVNATFFLAFLIIGGIAFFWSFADSMEDFMIPVASVHAVWIESMFWTTMAILGIVFVLTHILLFWYSYRYQYSADKKAYYYPHNNKLEVIWTIIPAVVMALLVFSGWKAWTKITNPAPADAVVVEIVGKQFNWLYRYPGKDNILGVAKHTLIDATNEMGIDLSDPKALDDIYFGAGDIHIPKGRPVLFRIRSRDVTHDVYQPNFRIQMHAVPGMPTKFWFVPTKTTAEMATETGNPDFKYEIVCNQICGRGHFAMRATLVVDEPEDYEKWLAEQKTFAEQNPDLLAKMQAKTTPVVTVEKKAEPVKEKAAL</sequence>
<comment type="subcellular location">
    <subcellularLocation>
        <location evidence="10">Cell membrane</location>
        <topology evidence="10">Multi-pass membrane protein</topology>
    </subcellularLocation>
    <subcellularLocation>
        <location evidence="1">Membrane</location>
        <topology evidence="1">Multi-pass membrane protein</topology>
    </subcellularLocation>
</comment>
<evidence type="ECO:0000313" key="15">
    <source>
        <dbReference type="EMBL" id="KAA5549583.1"/>
    </source>
</evidence>
<dbReference type="InterPro" id="IPR008972">
    <property type="entry name" value="Cupredoxin"/>
</dbReference>
<dbReference type="GO" id="GO:0005886">
    <property type="term" value="C:plasma membrane"/>
    <property type="evidence" value="ECO:0007669"/>
    <property type="project" value="UniProtKB-SubCell"/>
</dbReference>
<comment type="similarity">
    <text evidence="2 10">Belongs to the cytochrome c oxidase subunit 2 family.</text>
</comment>
<dbReference type="RefSeq" id="WP_150086727.1">
    <property type="nucleotide sequence ID" value="NZ_VWSF01000001.1"/>
</dbReference>
<evidence type="ECO:0000256" key="10">
    <source>
        <dbReference type="RuleBase" id="RU000456"/>
    </source>
</evidence>
<evidence type="ECO:0000313" key="16">
    <source>
        <dbReference type="Proteomes" id="UP000323426"/>
    </source>
</evidence>
<dbReference type="Proteomes" id="UP000323426">
    <property type="component" value="Unassembled WGS sequence"/>
</dbReference>
<dbReference type="PANTHER" id="PTHR22888">
    <property type="entry name" value="CYTOCHROME C OXIDASE, SUBUNIT II"/>
    <property type="match status" value="1"/>
</dbReference>
<dbReference type="SUPFAM" id="SSF81464">
    <property type="entry name" value="Cytochrome c oxidase subunit II-like, transmembrane region"/>
    <property type="match status" value="1"/>
</dbReference>
<dbReference type="Pfam" id="PF00116">
    <property type="entry name" value="COX2"/>
    <property type="match status" value="1"/>
</dbReference>
<dbReference type="InterPro" id="IPR002429">
    <property type="entry name" value="CcO_II-like_C"/>
</dbReference>
<evidence type="ECO:0000256" key="1">
    <source>
        <dbReference type="ARBA" id="ARBA00004141"/>
    </source>
</evidence>
<dbReference type="EC" id="7.1.1.9" evidence="11"/>
<evidence type="ECO:0000256" key="12">
    <source>
        <dbReference type="SAM" id="Phobius"/>
    </source>
</evidence>
<keyword evidence="3 10" id="KW-0813">Transport</keyword>
<feature type="transmembrane region" description="Helical" evidence="12">
    <location>
        <begin position="46"/>
        <end position="65"/>
    </location>
</feature>
<evidence type="ECO:0000259" key="14">
    <source>
        <dbReference type="PROSITE" id="PS50999"/>
    </source>
</evidence>
<protein>
    <recommendedName>
        <fullName evidence="11">Cytochrome c oxidase subunit 2</fullName>
        <ecNumber evidence="11">7.1.1.9</ecNumber>
    </recommendedName>
</protein>
<evidence type="ECO:0000259" key="13">
    <source>
        <dbReference type="PROSITE" id="PS50857"/>
    </source>
</evidence>
<keyword evidence="16" id="KW-1185">Reference proteome</keyword>
<evidence type="ECO:0000256" key="9">
    <source>
        <dbReference type="ARBA" id="ARBA00023136"/>
    </source>
</evidence>
<dbReference type="InterPro" id="IPR036257">
    <property type="entry name" value="Cyt_c_oxidase_su2_TM_sf"/>
</dbReference>
<evidence type="ECO:0000256" key="7">
    <source>
        <dbReference type="ARBA" id="ARBA00022982"/>
    </source>
</evidence>
<evidence type="ECO:0000256" key="11">
    <source>
        <dbReference type="RuleBase" id="RU004024"/>
    </source>
</evidence>
<evidence type="ECO:0000256" key="4">
    <source>
        <dbReference type="ARBA" id="ARBA00022660"/>
    </source>
</evidence>
<keyword evidence="5 10" id="KW-0812">Transmembrane</keyword>
<dbReference type="Pfam" id="PF02790">
    <property type="entry name" value="COX2_TM"/>
    <property type="match status" value="1"/>
</dbReference>
<comment type="cofactor">
    <cofactor evidence="11">
        <name>Cu cation</name>
        <dbReference type="ChEBI" id="CHEBI:23378"/>
    </cofactor>
    <text evidence="11">Binds a copper A center.</text>
</comment>
<gene>
    <name evidence="15" type="ORF">F0145_03085</name>
</gene>
<feature type="transmembrane region" description="Helical" evidence="12">
    <location>
        <begin position="85"/>
        <end position="110"/>
    </location>
</feature>
<dbReference type="SUPFAM" id="SSF49503">
    <property type="entry name" value="Cupredoxins"/>
    <property type="match status" value="1"/>
</dbReference>